<dbReference type="Pfam" id="PF02518">
    <property type="entry name" value="HATPase_c"/>
    <property type="match status" value="1"/>
</dbReference>
<dbReference type="InterPro" id="IPR036890">
    <property type="entry name" value="HATPase_C_sf"/>
</dbReference>
<evidence type="ECO:0000256" key="6">
    <source>
        <dbReference type="ARBA" id="ARBA00022777"/>
    </source>
</evidence>
<dbReference type="AlphaFoldDB" id="E4TLY4"/>
<dbReference type="Gene3D" id="3.30.565.10">
    <property type="entry name" value="Histidine kinase-like ATPase, C-terminal domain"/>
    <property type="match status" value="1"/>
</dbReference>
<keyword evidence="3" id="KW-0597">Phosphoprotein</keyword>
<dbReference type="eggNOG" id="COG0457">
    <property type="taxonomic scope" value="Bacteria"/>
</dbReference>
<dbReference type="SMART" id="SM00028">
    <property type="entry name" value="TPR"/>
    <property type="match status" value="4"/>
</dbReference>
<proteinExistence type="predicted"/>
<name>E4TLY4_MARTH</name>
<evidence type="ECO:0000256" key="2">
    <source>
        <dbReference type="ARBA" id="ARBA00012438"/>
    </source>
</evidence>
<keyword evidence="4" id="KW-0808">Transferase</keyword>
<evidence type="ECO:0000313" key="12">
    <source>
        <dbReference type="Proteomes" id="UP000008720"/>
    </source>
</evidence>
<dbReference type="InterPro" id="IPR011495">
    <property type="entry name" value="Sig_transdc_His_kin_sub2_dim/P"/>
</dbReference>
<dbReference type="SMART" id="SM00387">
    <property type="entry name" value="HATPase_c"/>
    <property type="match status" value="1"/>
</dbReference>
<keyword evidence="7" id="KW-0067">ATP-binding</keyword>
<keyword evidence="5" id="KW-0547">Nucleotide-binding</keyword>
<dbReference type="GO" id="GO:0005524">
    <property type="term" value="F:ATP binding"/>
    <property type="evidence" value="ECO:0007669"/>
    <property type="project" value="UniProtKB-KW"/>
</dbReference>
<keyword evidence="12" id="KW-1185">Reference proteome</keyword>
<dbReference type="SUPFAM" id="SSF48452">
    <property type="entry name" value="TPR-like"/>
    <property type="match status" value="1"/>
</dbReference>
<keyword evidence="9" id="KW-0812">Transmembrane</keyword>
<keyword evidence="9" id="KW-1133">Transmembrane helix</keyword>
<gene>
    <name evidence="11" type="ordered locus">Ftrac_0266</name>
</gene>
<dbReference type="InterPro" id="IPR019734">
    <property type="entry name" value="TPR_rpt"/>
</dbReference>
<evidence type="ECO:0000256" key="7">
    <source>
        <dbReference type="ARBA" id="ARBA00022840"/>
    </source>
</evidence>
<dbReference type="InterPro" id="IPR003594">
    <property type="entry name" value="HATPase_dom"/>
</dbReference>
<evidence type="ECO:0000256" key="5">
    <source>
        <dbReference type="ARBA" id="ARBA00022741"/>
    </source>
</evidence>
<keyword evidence="8" id="KW-0175">Coiled coil</keyword>
<dbReference type="HOGENOM" id="CLU_378038_0_0_10"/>
<dbReference type="Gene3D" id="3.30.450.20">
    <property type="entry name" value="PAS domain"/>
    <property type="match status" value="1"/>
</dbReference>
<dbReference type="PANTHER" id="PTHR41523:SF8">
    <property type="entry name" value="ETHYLENE RESPONSE SENSOR PROTEIN"/>
    <property type="match status" value="1"/>
</dbReference>
<dbReference type="KEGG" id="mtt:Ftrac_0266"/>
<evidence type="ECO:0000256" key="1">
    <source>
        <dbReference type="ARBA" id="ARBA00000085"/>
    </source>
</evidence>
<evidence type="ECO:0000256" key="8">
    <source>
        <dbReference type="SAM" id="Coils"/>
    </source>
</evidence>
<feature type="transmembrane region" description="Helical" evidence="9">
    <location>
        <begin position="483"/>
        <end position="502"/>
    </location>
</feature>
<keyword evidence="9" id="KW-0472">Membrane</keyword>
<keyword evidence="6 11" id="KW-0418">Kinase</keyword>
<evidence type="ECO:0000256" key="3">
    <source>
        <dbReference type="ARBA" id="ARBA00022553"/>
    </source>
</evidence>
<evidence type="ECO:0000259" key="10">
    <source>
        <dbReference type="SMART" id="SM00387"/>
    </source>
</evidence>
<feature type="coiled-coil region" evidence="8">
    <location>
        <begin position="451"/>
        <end position="478"/>
    </location>
</feature>
<evidence type="ECO:0000313" key="11">
    <source>
        <dbReference type="EMBL" id="ADR20275.1"/>
    </source>
</evidence>
<comment type="catalytic activity">
    <reaction evidence="1">
        <text>ATP + protein L-histidine = ADP + protein N-phospho-L-histidine.</text>
        <dbReference type="EC" id="2.7.13.3"/>
    </reaction>
</comment>
<reference evidence="11 12" key="1">
    <citation type="journal article" date="2011" name="Stand. Genomic Sci.">
        <title>Complete genome sequence of Marivirga tractuosa type strain (H-43).</title>
        <authorList>
            <person name="Pagani I."/>
            <person name="Chertkov O."/>
            <person name="Lapidus A."/>
            <person name="Lucas S."/>
            <person name="Del Rio T.G."/>
            <person name="Tice H."/>
            <person name="Copeland A."/>
            <person name="Cheng J.F."/>
            <person name="Nolan M."/>
            <person name="Saunders E."/>
            <person name="Pitluck S."/>
            <person name="Held B."/>
            <person name="Goodwin L."/>
            <person name="Liolios K."/>
            <person name="Ovchinikova G."/>
            <person name="Ivanova N."/>
            <person name="Mavromatis K."/>
            <person name="Pati A."/>
            <person name="Chen A."/>
            <person name="Palaniappan K."/>
            <person name="Land M."/>
            <person name="Hauser L."/>
            <person name="Jeffries C.D."/>
            <person name="Detter J.C."/>
            <person name="Han C."/>
            <person name="Tapia R."/>
            <person name="Ngatchou-Djao O.D."/>
            <person name="Rohde M."/>
            <person name="Goker M."/>
            <person name="Spring S."/>
            <person name="Sikorski J."/>
            <person name="Woyke T."/>
            <person name="Bristow J."/>
            <person name="Eisen J.A."/>
            <person name="Markowitz V."/>
            <person name="Hugenholtz P."/>
            <person name="Klenk H.P."/>
            <person name="Kyrpides N.C."/>
        </authorList>
    </citation>
    <scope>NUCLEOTIDE SEQUENCE [LARGE SCALE GENOMIC DNA]</scope>
    <source>
        <strain evidence="12">ATCC 23168 / DSM 4126 / NBRC 15989 / NCIMB 1408 / VKM B-1430 / H-43</strain>
    </source>
</reference>
<dbReference type="SUPFAM" id="SSF55874">
    <property type="entry name" value="ATPase domain of HSP90 chaperone/DNA topoisomerase II/histidine kinase"/>
    <property type="match status" value="1"/>
</dbReference>
<dbReference type="EMBL" id="CP002349">
    <property type="protein sequence ID" value="ADR20275.1"/>
    <property type="molecule type" value="Genomic_DNA"/>
</dbReference>
<dbReference type="Gene3D" id="1.25.40.10">
    <property type="entry name" value="Tetratricopeptide repeat domain"/>
    <property type="match status" value="2"/>
</dbReference>
<dbReference type="EC" id="2.7.13.3" evidence="2"/>
<dbReference type="GO" id="GO:0004673">
    <property type="term" value="F:protein histidine kinase activity"/>
    <property type="evidence" value="ECO:0007669"/>
    <property type="project" value="UniProtKB-EC"/>
</dbReference>
<dbReference type="STRING" id="643867.Ftrac_0266"/>
<evidence type="ECO:0000256" key="9">
    <source>
        <dbReference type="SAM" id="Phobius"/>
    </source>
</evidence>
<dbReference type="Pfam" id="PF13424">
    <property type="entry name" value="TPR_12"/>
    <property type="match status" value="1"/>
</dbReference>
<dbReference type="PANTHER" id="PTHR41523">
    <property type="entry name" value="TWO-COMPONENT SYSTEM SENSOR PROTEIN"/>
    <property type="match status" value="1"/>
</dbReference>
<dbReference type="Proteomes" id="UP000008720">
    <property type="component" value="Chromosome"/>
</dbReference>
<feature type="domain" description="Histidine kinase/HSP90-like ATPase" evidence="10">
    <location>
        <begin position="634"/>
        <end position="731"/>
    </location>
</feature>
<protein>
    <recommendedName>
        <fullName evidence="2">histidine kinase</fullName>
        <ecNumber evidence="2">2.7.13.3</ecNumber>
    </recommendedName>
</protein>
<dbReference type="eggNOG" id="COG3920">
    <property type="taxonomic scope" value="Bacteria"/>
</dbReference>
<organism evidence="11 12">
    <name type="scientific">Marivirga tractuosa (strain ATCC 23168 / DSM 4126 / NBRC 15989 / NCIMB 1408 / VKM B-1430 / H-43)</name>
    <name type="common">Microscilla tractuosa</name>
    <name type="synonym">Flexibacter tractuosus</name>
    <dbReference type="NCBI Taxonomy" id="643867"/>
    <lineage>
        <taxon>Bacteria</taxon>
        <taxon>Pseudomonadati</taxon>
        <taxon>Bacteroidota</taxon>
        <taxon>Cytophagia</taxon>
        <taxon>Cytophagales</taxon>
        <taxon>Marivirgaceae</taxon>
        <taxon>Marivirga</taxon>
    </lineage>
</organism>
<dbReference type="InterPro" id="IPR011990">
    <property type="entry name" value="TPR-like_helical_dom_sf"/>
</dbReference>
<dbReference type="Pfam" id="PF07568">
    <property type="entry name" value="HisKA_2"/>
    <property type="match status" value="1"/>
</dbReference>
<sequence>MKDKILSKITLLPKTLRSSNIKFLISFPVLFFHLCAIAQTMPIKDSTKSVLKLSKIYSKKATWYQNLDHFNVDSSLHYIDKAITILDNENPTHQNEIENLQFIKKDIDHKLSTEQVSGLSRTYQDKALWFRRMPHFNRDSTVFYFDLAALLLQQSKPLQYDLLAELYVDITDRANRSHNFNIVDSLAPIGWAYYEKIPESRKDKIVGYNLLINWALIKIIRGEPKPGLELFVKAQDLLNDDPRPEIQLKTMKDKGRFYYQNGLPEEKELGAKYLKESMEGYQKSDYPEKNEALILCYKLLSYHFEDLSKPDSSDYYLYKIQELLPQITNPFHHSWFYYSMGSKLIDKEKYEQAKPYLYKTIKLLKENNLRTIDVYQFAHSRLGDIAKAEGRYDEAITYYEQARNSSIEINTKANTAYFMNKLYQVHELRGDYKKALDNYKEWSEANNVIEVERNERSLRENELKLNVLKQDKELASNQQQQSIYIAALAIGTLLLGLLYRNYRLKHRSNHKLKKLNDELADKNILLDKRNAENELLLKEIHHRVKNNLELVKSLIALQSAQIDDPATKEAMMASQNRVQSMGIIHQKLYQGTNLGSIEMKDYFLNLGEGILDTFNAEEKVKIECAMDNLELDVDTAVPIGLIVNELLTNALKYAFPKNEQGTIHISLEKTDNNSLKLKIKDNGVGKVMGLAPKGTGFGSQLVQLLTQQLNGQMKEHIDKGTHIEFDFLMKKSA</sequence>
<evidence type="ECO:0000256" key="4">
    <source>
        <dbReference type="ARBA" id="ARBA00022679"/>
    </source>
</evidence>
<accession>E4TLY4</accession>